<accession>A0A4Q0YIT6</accession>
<reference evidence="3 4" key="1">
    <citation type="submission" date="2017-10" db="EMBL/GenBank/DDBJ databases">
        <title>Nyctiphanis sp. nov., isolated from the stomach of the euphausiid Nyctiphanes simplex (Hansen, 1911) in the Gulf of California.</title>
        <authorList>
            <person name="Gomez-Gil B."/>
            <person name="Aguilar-Mendez M."/>
            <person name="Lopez-Cortes A."/>
            <person name="Gomez-Gutierrez J."/>
            <person name="Roque A."/>
            <person name="Lang E."/>
            <person name="Gonzalez-Castillo A."/>
        </authorList>
    </citation>
    <scope>NUCLEOTIDE SEQUENCE [LARGE SCALE GENOMIC DNA]</scope>
    <source>
        <strain evidence="3 4">CAIM 600</strain>
    </source>
</reference>
<organism evidence="3 4">
    <name type="scientific">Veronia nyctiphanis</name>
    <dbReference type="NCBI Taxonomy" id="1278244"/>
    <lineage>
        <taxon>Bacteria</taxon>
        <taxon>Pseudomonadati</taxon>
        <taxon>Pseudomonadota</taxon>
        <taxon>Gammaproteobacteria</taxon>
        <taxon>Vibrionales</taxon>
        <taxon>Vibrionaceae</taxon>
        <taxon>Veronia</taxon>
    </lineage>
</organism>
<sequence length="88" mass="10092">MPVLAKIDHIHIYAPDRLEAEKWYTDVLGFERIESLMPWFEEGGPLTMGNGGVHIALFDGDSEPHPRQHSPLMRKTISRGKDTSRYML</sequence>
<feature type="domain" description="Glyoxalase/fosfomycin resistance/dioxygenase" evidence="2">
    <location>
        <begin position="6"/>
        <end position="70"/>
    </location>
</feature>
<evidence type="ECO:0000313" key="3">
    <source>
        <dbReference type="EMBL" id="RXJ70612.1"/>
    </source>
</evidence>
<gene>
    <name evidence="3" type="ORF">CS022_22840</name>
</gene>
<dbReference type="AlphaFoldDB" id="A0A4Q0YIT6"/>
<protein>
    <recommendedName>
        <fullName evidence="2">Glyoxalase/fosfomycin resistance/dioxygenase domain-containing protein</fullName>
    </recommendedName>
</protein>
<dbReference type="Gene3D" id="3.10.180.10">
    <property type="entry name" value="2,3-Dihydroxybiphenyl 1,2-Dioxygenase, domain 1"/>
    <property type="match status" value="1"/>
</dbReference>
<dbReference type="InterPro" id="IPR004360">
    <property type="entry name" value="Glyas_Fos-R_dOase_dom"/>
</dbReference>
<proteinExistence type="predicted"/>
<dbReference type="OrthoDB" id="9795618at2"/>
<dbReference type="Pfam" id="PF00903">
    <property type="entry name" value="Glyoxalase"/>
    <property type="match status" value="1"/>
</dbReference>
<keyword evidence="4" id="KW-1185">Reference proteome</keyword>
<evidence type="ECO:0000256" key="1">
    <source>
        <dbReference type="SAM" id="MobiDB-lite"/>
    </source>
</evidence>
<comment type="caution">
    <text evidence="3">The sequence shown here is derived from an EMBL/GenBank/DDBJ whole genome shotgun (WGS) entry which is preliminary data.</text>
</comment>
<dbReference type="RefSeq" id="WP_129124175.1">
    <property type="nucleotide sequence ID" value="NZ_PEIB01000046.1"/>
</dbReference>
<dbReference type="SUPFAM" id="SSF54593">
    <property type="entry name" value="Glyoxalase/Bleomycin resistance protein/Dihydroxybiphenyl dioxygenase"/>
    <property type="match status" value="1"/>
</dbReference>
<feature type="compositionally biased region" description="Basic and acidic residues" evidence="1">
    <location>
        <begin position="79"/>
        <end position="88"/>
    </location>
</feature>
<evidence type="ECO:0000313" key="4">
    <source>
        <dbReference type="Proteomes" id="UP000290287"/>
    </source>
</evidence>
<dbReference type="InterPro" id="IPR029068">
    <property type="entry name" value="Glyas_Bleomycin-R_OHBP_Dase"/>
</dbReference>
<name>A0A4Q0YIT6_9GAMM</name>
<dbReference type="Proteomes" id="UP000290287">
    <property type="component" value="Unassembled WGS sequence"/>
</dbReference>
<feature type="region of interest" description="Disordered" evidence="1">
    <location>
        <begin position="60"/>
        <end position="88"/>
    </location>
</feature>
<evidence type="ECO:0000259" key="2">
    <source>
        <dbReference type="Pfam" id="PF00903"/>
    </source>
</evidence>
<dbReference type="EMBL" id="PEIB01000046">
    <property type="protein sequence ID" value="RXJ70612.1"/>
    <property type="molecule type" value="Genomic_DNA"/>
</dbReference>